<evidence type="ECO:0000256" key="1">
    <source>
        <dbReference type="ARBA" id="ARBA00006817"/>
    </source>
</evidence>
<accession>A0A853EWY9</accession>
<dbReference type="InterPro" id="IPR023393">
    <property type="entry name" value="START-like_dom_sf"/>
</dbReference>
<evidence type="ECO:0000313" key="3">
    <source>
        <dbReference type="EMBL" id="NYS94162.1"/>
    </source>
</evidence>
<name>A0A853EWY9_9MICO</name>
<dbReference type="EMBL" id="JACBYE010000027">
    <property type="protein sequence ID" value="NYS94162.1"/>
    <property type="molecule type" value="Genomic_DNA"/>
</dbReference>
<gene>
    <name evidence="3" type="ORF">HZZ10_11620</name>
</gene>
<dbReference type="Pfam" id="PF08327">
    <property type="entry name" value="AHSA1"/>
    <property type="match status" value="1"/>
</dbReference>
<sequence length="173" mass="18850">MPVISSHKDPSALTLTIVSEHDADVARVWQIWEDPRQLERWWGPPTWPATFDQHELVPGGRSTYYMTGPEGEKAGGWWKILSVDAPRTFEFEDGFADDGQGVPTTDTTRAVVTLEEADASDGPGPADGASGRTRMTIVTTFASLEHLDALVTMGMEEGMREAMGQIDTVLAAS</sequence>
<dbReference type="CDD" id="cd07814">
    <property type="entry name" value="SRPBCC_CalC_Aha1-like"/>
    <property type="match status" value="1"/>
</dbReference>
<dbReference type="InterPro" id="IPR013538">
    <property type="entry name" value="ASHA1/2-like_C"/>
</dbReference>
<dbReference type="Proteomes" id="UP000561011">
    <property type="component" value="Unassembled WGS sequence"/>
</dbReference>
<proteinExistence type="inferred from homology"/>
<organism evidence="3 4">
    <name type="scientific">Sanguibacter inulinus</name>
    <dbReference type="NCBI Taxonomy" id="60922"/>
    <lineage>
        <taxon>Bacteria</taxon>
        <taxon>Bacillati</taxon>
        <taxon>Actinomycetota</taxon>
        <taxon>Actinomycetes</taxon>
        <taxon>Micrococcales</taxon>
        <taxon>Sanguibacteraceae</taxon>
        <taxon>Sanguibacter</taxon>
    </lineage>
</organism>
<evidence type="ECO:0000259" key="2">
    <source>
        <dbReference type="Pfam" id="PF08327"/>
    </source>
</evidence>
<reference evidence="3 4" key="1">
    <citation type="submission" date="2020-07" db="EMBL/GenBank/DDBJ databases">
        <title>MOT database genomes.</title>
        <authorList>
            <person name="Joseph S."/>
            <person name="Aduse-Opoku J."/>
            <person name="Hashim A."/>
            <person name="Wade W."/>
            <person name="Curtis M."/>
        </authorList>
    </citation>
    <scope>NUCLEOTIDE SEQUENCE [LARGE SCALE GENOMIC DNA]</scope>
    <source>
        <strain evidence="3 4">DSM 100099</strain>
    </source>
</reference>
<comment type="caution">
    <text evidence="3">The sequence shown here is derived from an EMBL/GenBank/DDBJ whole genome shotgun (WGS) entry which is preliminary data.</text>
</comment>
<dbReference type="Gene3D" id="3.30.530.20">
    <property type="match status" value="1"/>
</dbReference>
<keyword evidence="4" id="KW-1185">Reference proteome</keyword>
<evidence type="ECO:0000313" key="4">
    <source>
        <dbReference type="Proteomes" id="UP000561011"/>
    </source>
</evidence>
<comment type="similarity">
    <text evidence="1">Belongs to the AHA1 family.</text>
</comment>
<feature type="domain" description="Activator of Hsp90 ATPase homologue 1/2-like C-terminal" evidence="2">
    <location>
        <begin position="22"/>
        <end position="118"/>
    </location>
</feature>
<dbReference type="AlphaFoldDB" id="A0A853EWY9"/>
<protein>
    <submittedName>
        <fullName evidence="3">SRPBCC domain-containing protein</fullName>
    </submittedName>
</protein>
<dbReference type="SUPFAM" id="SSF55961">
    <property type="entry name" value="Bet v1-like"/>
    <property type="match status" value="1"/>
</dbReference>
<dbReference type="RefSeq" id="WP_179913629.1">
    <property type="nucleotide sequence ID" value="NZ_JACBYE010000027.1"/>
</dbReference>